<keyword evidence="2" id="KW-1003">Cell membrane</keyword>
<comment type="caution">
    <text evidence="9">The sequence shown here is derived from an EMBL/GenBank/DDBJ whole genome shotgun (WGS) entry which is preliminary data.</text>
</comment>
<evidence type="ECO:0000256" key="4">
    <source>
        <dbReference type="ARBA" id="ARBA00022989"/>
    </source>
</evidence>
<evidence type="ECO:0000313" key="10">
    <source>
        <dbReference type="Proteomes" id="UP000664857"/>
    </source>
</evidence>
<sequence>MNFIKRGLASITRRKGKSIILFAVILILGNVMAGAIAIDQGTKSVESSIKKKLGAVATITQDVEQIEKDAKNDDSVYEKITMPKQETLSEIGKLDEVNYYDYSLTTYINTMKLKMAQSKNQDFIVGDGETSNFTLKGVNFNEVLDVKNNIIKVTDGRVFEKDEIEKNKNVVMISEDVAKENNLRVGDKMVIDYHTAMGMMMSEDGSETKIDPVKKDYQVEVIGTFSVLQSEKKSSKKNDNSDMQNESNYMERVNSIYAPNGFVSKVGKETSLLEFEKNPDMYGGISKEEFLKQQEDMDFATATYTLKSPEMTEDFRIKAQKILKDSKNKYAKVLISSDQFDSVAGPVKGMSKISKLVLIISVLASILIITLVTILFLRDRKHELGIYLSLGEKRSKVIGQIVFEVVVVAFVAITISVFTGNMLAKGFSKSLIQTQKTETVDNGYGSFNMDDWEYARLSNNNVTEDDVIDAYNVSLNPTYIILFYVVGIGVVLVSTVAPLIYIMRLNPKKIMM</sequence>
<feature type="transmembrane region" description="Helical" evidence="6">
    <location>
        <begin position="397"/>
        <end position="418"/>
    </location>
</feature>
<evidence type="ECO:0000256" key="5">
    <source>
        <dbReference type="ARBA" id="ARBA00023136"/>
    </source>
</evidence>
<dbReference type="PANTHER" id="PTHR30572:SF9">
    <property type="entry name" value="ABC TRANSPORTER PERMEASE PROTEIN"/>
    <property type="match status" value="1"/>
</dbReference>
<dbReference type="InterPro" id="IPR003838">
    <property type="entry name" value="ABC3_permease_C"/>
</dbReference>
<gene>
    <name evidence="9" type="ORF">DOK76_07335</name>
</gene>
<feature type="transmembrane region" description="Helical" evidence="6">
    <location>
        <begin position="356"/>
        <end position="377"/>
    </location>
</feature>
<evidence type="ECO:0000256" key="6">
    <source>
        <dbReference type="SAM" id="Phobius"/>
    </source>
</evidence>
<name>A0ABS3HSZ5_9ENTE</name>
<dbReference type="Pfam" id="PF12704">
    <property type="entry name" value="MacB_PCD"/>
    <property type="match status" value="1"/>
</dbReference>
<evidence type="ECO:0000259" key="8">
    <source>
        <dbReference type="Pfam" id="PF12704"/>
    </source>
</evidence>
<feature type="domain" description="MacB-like periplasmic core" evidence="8">
    <location>
        <begin position="21"/>
        <end position="225"/>
    </location>
</feature>
<evidence type="ECO:0000256" key="2">
    <source>
        <dbReference type="ARBA" id="ARBA00022475"/>
    </source>
</evidence>
<dbReference type="RefSeq" id="WP_206966318.1">
    <property type="nucleotide sequence ID" value="NZ_JAFLVX010000018.1"/>
</dbReference>
<dbReference type="Proteomes" id="UP000664857">
    <property type="component" value="Unassembled WGS sequence"/>
</dbReference>
<comment type="subcellular location">
    <subcellularLocation>
        <location evidence="1">Cell membrane</location>
        <topology evidence="1">Multi-pass membrane protein</topology>
    </subcellularLocation>
</comment>
<evidence type="ECO:0000259" key="7">
    <source>
        <dbReference type="Pfam" id="PF02687"/>
    </source>
</evidence>
<dbReference type="EMBL" id="JAFLVX010000018">
    <property type="protein sequence ID" value="MBO0476878.1"/>
    <property type="molecule type" value="Genomic_DNA"/>
</dbReference>
<keyword evidence="3 6" id="KW-0812">Transmembrane</keyword>
<keyword evidence="5 6" id="KW-0472">Membrane</keyword>
<dbReference type="InterPro" id="IPR050250">
    <property type="entry name" value="Macrolide_Exporter_MacB"/>
</dbReference>
<keyword evidence="10" id="KW-1185">Reference proteome</keyword>
<evidence type="ECO:0000313" key="9">
    <source>
        <dbReference type="EMBL" id="MBO0476878.1"/>
    </source>
</evidence>
<organism evidence="9 10">
    <name type="scientific">Candidatus Vagococcus giribetii</name>
    <dbReference type="NCBI Taxonomy" id="2230876"/>
    <lineage>
        <taxon>Bacteria</taxon>
        <taxon>Bacillati</taxon>
        <taxon>Bacillota</taxon>
        <taxon>Bacilli</taxon>
        <taxon>Lactobacillales</taxon>
        <taxon>Enterococcaceae</taxon>
        <taxon>Vagococcus</taxon>
    </lineage>
</organism>
<accession>A0ABS3HSZ5</accession>
<evidence type="ECO:0000256" key="1">
    <source>
        <dbReference type="ARBA" id="ARBA00004651"/>
    </source>
</evidence>
<keyword evidence="4 6" id="KW-1133">Transmembrane helix</keyword>
<dbReference type="InterPro" id="IPR025857">
    <property type="entry name" value="MacB_PCD"/>
</dbReference>
<proteinExistence type="predicted"/>
<feature type="domain" description="ABC3 transporter permease C-terminal" evidence="7">
    <location>
        <begin position="356"/>
        <end position="507"/>
    </location>
</feature>
<feature type="transmembrane region" description="Helical" evidence="6">
    <location>
        <begin position="479"/>
        <end position="502"/>
    </location>
</feature>
<dbReference type="Pfam" id="PF02687">
    <property type="entry name" value="FtsX"/>
    <property type="match status" value="1"/>
</dbReference>
<dbReference type="PANTHER" id="PTHR30572">
    <property type="entry name" value="MEMBRANE COMPONENT OF TRANSPORTER-RELATED"/>
    <property type="match status" value="1"/>
</dbReference>
<protein>
    <submittedName>
        <fullName evidence="9">ABC transporter permease</fullName>
    </submittedName>
</protein>
<evidence type="ECO:0000256" key="3">
    <source>
        <dbReference type="ARBA" id="ARBA00022692"/>
    </source>
</evidence>
<reference evidence="9 10" key="1">
    <citation type="submission" date="2021-03" db="EMBL/GenBank/DDBJ databases">
        <title>Enterococcal diversity collection.</title>
        <authorList>
            <person name="Gilmore M.S."/>
            <person name="Schwartzman J."/>
            <person name="Van Tyne D."/>
            <person name="Martin M."/>
            <person name="Earl A.M."/>
            <person name="Manson A.L."/>
            <person name="Straub T."/>
            <person name="Salamzade R."/>
            <person name="Saavedra J."/>
            <person name="Lebreton F."/>
            <person name="Prichula J."/>
            <person name="Schaufler K."/>
            <person name="Gaca A."/>
            <person name="Sgardioli B."/>
            <person name="Wagenaar J."/>
            <person name="Strong T."/>
        </authorList>
    </citation>
    <scope>NUCLEOTIDE SEQUENCE [LARGE SCALE GENOMIC DNA]</scope>
    <source>
        <strain evidence="9 10">DIV0080</strain>
    </source>
</reference>